<dbReference type="KEGG" id="vcn:VOLCADRAFT_106475"/>
<dbReference type="AlphaFoldDB" id="D8U7M7"/>
<feature type="compositionally biased region" description="Gly residues" evidence="1">
    <location>
        <begin position="159"/>
        <end position="170"/>
    </location>
</feature>
<evidence type="ECO:0000256" key="1">
    <source>
        <dbReference type="SAM" id="MobiDB-lite"/>
    </source>
</evidence>
<organism evidence="3">
    <name type="scientific">Volvox carteri f. nagariensis</name>
    <dbReference type="NCBI Taxonomy" id="3068"/>
    <lineage>
        <taxon>Eukaryota</taxon>
        <taxon>Viridiplantae</taxon>
        <taxon>Chlorophyta</taxon>
        <taxon>core chlorophytes</taxon>
        <taxon>Chlorophyceae</taxon>
        <taxon>CS clade</taxon>
        <taxon>Chlamydomonadales</taxon>
        <taxon>Volvocaceae</taxon>
        <taxon>Volvox</taxon>
    </lineage>
</organism>
<keyword evidence="3" id="KW-1185">Reference proteome</keyword>
<dbReference type="GeneID" id="9626167"/>
<gene>
    <name evidence="2" type="ORF">VOLCADRAFT_106475</name>
</gene>
<name>D8U7M7_VOLCA</name>
<dbReference type="EMBL" id="GL378365">
    <property type="protein sequence ID" value="EFJ44328.1"/>
    <property type="molecule type" value="Genomic_DNA"/>
</dbReference>
<dbReference type="RefSeq" id="XP_002954687.1">
    <property type="nucleotide sequence ID" value="XM_002954641.1"/>
</dbReference>
<dbReference type="InParanoid" id="D8U7M7"/>
<proteinExistence type="predicted"/>
<sequence>MQPPAAAAAASLGIHHHLAQPHLLNDISDVDFGLATCLATPMDPGKGLRARLAPLPATTTTTTTAAARNAAYKLTSANDVLQEASRYGDWVRRQERRRKLEKMQRVLSELGAHALLGRLLDDTTLPDMDSDPCWDPDAANLRTQRQRQAQEPQEFPHSGGCGGEDNGGNGAVARPRPPLPPPPQQQQQQQLLAGLQPGGGDAFGIRRGSGLQALGASRDARELDRLFRDDMALKN</sequence>
<feature type="region of interest" description="Disordered" evidence="1">
    <location>
        <begin position="143"/>
        <end position="207"/>
    </location>
</feature>
<evidence type="ECO:0000313" key="2">
    <source>
        <dbReference type="EMBL" id="EFJ44328.1"/>
    </source>
</evidence>
<dbReference type="Proteomes" id="UP000001058">
    <property type="component" value="Unassembled WGS sequence"/>
</dbReference>
<accession>D8U7M7</accession>
<evidence type="ECO:0000313" key="3">
    <source>
        <dbReference type="Proteomes" id="UP000001058"/>
    </source>
</evidence>
<feature type="compositionally biased region" description="Pro residues" evidence="1">
    <location>
        <begin position="175"/>
        <end position="184"/>
    </location>
</feature>
<reference evidence="2 3" key="1">
    <citation type="journal article" date="2010" name="Science">
        <title>Genomic analysis of organismal complexity in the multicellular green alga Volvox carteri.</title>
        <authorList>
            <person name="Prochnik S.E."/>
            <person name="Umen J."/>
            <person name="Nedelcu A.M."/>
            <person name="Hallmann A."/>
            <person name="Miller S.M."/>
            <person name="Nishii I."/>
            <person name="Ferris P."/>
            <person name="Kuo A."/>
            <person name="Mitros T."/>
            <person name="Fritz-Laylin L.K."/>
            <person name="Hellsten U."/>
            <person name="Chapman J."/>
            <person name="Simakov O."/>
            <person name="Rensing S.A."/>
            <person name="Terry A."/>
            <person name="Pangilinan J."/>
            <person name="Kapitonov V."/>
            <person name="Jurka J."/>
            <person name="Salamov A."/>
            <person name="Shapiro H."/>
            <person name="Schmutz J."/>
            <person name="Grimwood J."/>
            <person name="Lindquist E."/>
            <person name="Lucas S."/>
            <person name="Grigoriev I.V."/>
            <person name="Schmitt R."/>
            <person name="Kirk D."/>
            <person name="Rokhsar D.S."/>
        </authorList>
    </citation>
    <scope>NUCLEOTIDE SEQUENCE [LARGE SCALE GENOMIC DNA]</scope>
    <source>
        <strain evidence="3">f. Nagariensis / Eve</strain>
    </source>
</reference>
<protein>
    <submittedName>
        <fullName evidence="2">Uncharacterized protein</fullName>
    </submittedName>
</protein>
<dbReference type="OrthoDB" id="549909at2759"/>
<feature type="compositionally biased region" description="Low complexity" evidence="1">
    <location>
        <begin position="185"/>
        <end position="195"/>
    </location>
</feature>